<dbReference type="Pfam" id="PF02746">
    <property type="entry name" value="MR_MLE_N"/>
    <property type="match status" value="1"/>
</dbReference>
<dbReference type="PROSITE" id="PS00909">
    <property type="entry name" value="MR_MLE_2"/>
    <property type="match status" value="1"/>
</dbReference>
<reference evidence="5" key="1">
    <citation type="journal article" date="2014" name="Int. J. Syst. Evol. Microbiol.">
        <title>Complete genome sequence of Corynebacterium casei LMG S-19264T (=DSM 44701T), isolated from a smear-ripened cheese.</title>
        <authorList>
            <consortium name="US DOE Joint Genome Institute (JGI-PGF)"/>
            <person name="Walter F."/>
            <person name="Albersmeier A."/>
            <person name="Kalinowski J."/>
            <person name="Ruckert C."/>
        </authorList>
    </citation>
    <scope>NUCLEOTIDE SEQUENCE</scope>
    <source>
        <strain evidence="5">CGMCC 1.15178</strain>
    </source>
</reference>
<dbReference type="InterPro" id="IPR029065">
    <property type="entry name" value="Enolase_C-like"/>
</dbReference>
<name>A0A916ZFM3_9BACL</name>
<dbReference type="SUPFAM" id="SSF54826">
    <property type="entry name" value="Enolase N-terminal domain-like"/>
    <property type="match status" value="1"/>
</dbReference>
<evidence type="ECO:0000313" key="5">
    <source>
        <dbReference type="EMBL" id="GGD94343.1"/>
    </source>
</evidence>
<protein>
    <submittedName>
        <fullName evidence="5">Mandelate racemase</fullName>
    </submittedName>
</protein>
<comment type="caution">
    <text evidence="5">The sequence shown here is derived from an EMBL/GenBank/DDBJ whole genome shotgun (WGS) entry which is preliminary data.</text>
</comment>
<dbReference type="InterPro" id="IPR013342">
    <property type="entry name" value="Mandelate_racemase_C"/>
</dbReference>
<dbReference type="InterPro" id="IPR036849">
    <property type="entry name" value="Enolase-like_C_sf"/>
</dbReference>
<dbReference type="Pfam" id="PF13378">
    <property type="entry name" value="MR_MLE_C"/>
    <property type="match status" value="1"/>
</dbReference>
<dbReference type="PANTHER" id="PTHR48073:SF2">
    <property type="entry name" value="O-SUCCINYLBENZOATE SYNTHASE"/>
    <property type="match status" value="1"/>
</dbReference>
<dbReference type="InterPro" id="IPR013341">
    <property type="entry name" value="Mandelate_racemase_N_dom"/>
</dbReference>
<sequence length="372" mass="40034">MRIYNIEVFPLILPMKQDFTISSGSVGAKSQGAPHVYVKVTADNGAIGWGEARPSHRWSYETLETVTSTLTNYLRPALLGANVTDLCTIHSIMNKEIKAGPGSGQPIAKAAVDMAVLDLIGSASGKTLSELWFSAPKTTTQLSYLISTSSPEEAERKALYAKSKQYKGLDVKIGIDPSRDIEILDAVKSAAPDLFLRVDANQAYNVQQAVKLAKRMEQIGIDVLEQPLKANDLFGHAELRRKTCIPIALDESIWTAGDLVQAVRAEACDTVVIKLTKMGGLTGAKLCGDIAREAGLGLLGGGLTESRLGLTASAHLFNYLNIAEPVDLNGPIFLQDDPVHEGPIIEEGHVILPDKPGIGCEVSMEKLDAYRI</sequence>
<dbReference type="InterPro" id="IPR029017">
    <property type="entry name" value="Enolase-like_N"/>
</dbReference>
<evidence type="ECO:0000259" key="4">
    <source>
        <dbReference type="SMART" id="SM00922"/>
    </source>
</evidence>
<dbReference type="SMART" id="SM00922">
    <property type="entry name" value="MR_MLE"/>
    <property type="match status" value="1"/>
</dbReference>
<feature type="domain" description="Mandelate racemase/muconate lactonizing enzyme C-terminal" evidence="4">
    <location>
        <begin position="151"/>
        <end position="246"/>
    </location>
</feature>
<reference evidence="5" key="2">
    <citation type="submission" date="2020-09" db="EMBL/GenBank/DDBJ databases">
        <authorList>
            <person name="Sun Q."/>
            <person name="Zhou Y."/>
        </authorList>
    </citation>
    <scope>NUCLEOTIDE SEQUENCE</scope>
    <source>
        <strain evidence="5">CGMCC 1.15178</strain>
    </source>
</reference>
<dbReference type="SFLD" id="SFLDF00009">
    <property type="entry name" value="o-succinylbenzoate_synthase"/>
    <property type="match status" value="1"/>
</dbReference>
<evidence type="ECO:0000256" key="2">
    <source>
        <dbReference type="ARBA" id="ARBA00022723"/>
    </source>
</evidence>
<dbReference type="PANTHER" id="PTHR48073">
    <property type="entry name" value="O-SUCCINYLBENZOATE SYNTHASE-RELATED"/>
    <property type="match status" value="1"/>
</dbReference>
<dbReference type="GO" id="GO:0016854">
    <property type="term" value="F:racemase and epimerase activity"/>
    <property type="evidence" value="ECO:0007669"/>
    <property type="project" value="UniProtKB-ARBA"/>
</dbReference>
<dbReference type="Gene3D" id="3.30.390.10">
    <property type="entry name" value="Enolase-like, N-terminal domain"/>
    <property type="match status" value="1"/>
</dbReference>
<keyword evidence="6" id="KW-1185">Reference proteome</keyword>
<dbReference type="SFLD" id="SFLDS00001">
    <property type="entry name" value="Enolase"/>
    <property type="match status" value="1"/>
</dbReference>
<dbReference type="SFLD" id="SFLDG00180">
    <property type="entry name" value="muconate_cycloisomerase"/>
    <property type="match status" value="1"/>
</dbReference>
<dbReference type="RefSeq" id="WP_229750645.1">
    <property type="nucleotide sequence ID" value="NZ_BMHP01000007.1"/>
</dbReference>
<dbReference type="SUPFAM" id="SSF51604">
    <property type="entry name" value="Enolase C-terminal domain-like"/>
    <property type="match status" value="1"/>
</dbReference>
<dbReference type="EMBL" id="BMHP01000007">
    <property type="protein sequence ID" value="GGD94343.1"/>
    <property type="molecule type" value="Genomic_DNA"/>
</dbReference>
<evidence type="ECO:0000256" key="1">
    <source>
        <dbReference type="ARBA" id="ARBA00008031"/>
    </source>
</evidence>
<evidence type="ECO:0000313" key="6">
    <source>
        <dbReference type="Proteomes" id="UP000612456"/>
    </source>
</evidence>
<dbReference type="AlphaFoldDB" id="A0A916ZFM3"/>
<comment type="similarity">
    <text evidence="1">Belongs to the mandelate racemase/muconate lactonizing enzyme family.</text>
</comment>
<dbReference type="Proteomes" id="UP000612456">
    <property type="component" value="Unassembled WGS sequence"/>
</dbReference>
<dbReference type="GO" id="GO:0046872">
    <property type="term" value="F:metal ion binding"/>
    <property type="evidence" value="ECO:0007669"/>
    <property type="project" value="UniProtKB-KW"/>
</dbReference>
<dbReference type="Gene3D" id="3.20.20.120">
    <property type="entry name" value="Enolase-like C-terminal domain"/>
    <property type="match status" value="1"/>
</dbReference>
<accession>A0A916ZFM3</accession>
<gene>
    <name evidence="5" type="ORF">GCM10010911_61260</name>
</gene>
<evidence type="ECO:0000256" key="3">
    <source>
        <dbReference type="ARBA" id="ARBA00023235"/>
    </source>
</evidence>
<organism evidence="5 6">
    <name type="scientific">Paenibacillus nasutitermitis</name>
    <dbReference type="NCBI Taxonomy" id="1652958"/>
    <lineage>
        <taxon>Bacteria</taxon>
        <taxon>Bacillati</taxon>
        <taxon>Bacillota</taxon>
        <taxon>Bacilli</taxon>
        <taxon>Bacillales</taxon>
        <taxon>Paenibacillaceae</taxon>
        <taxon>Paenibacillus</taxon>
    </lineage>
</organism>
<keyword evidence="3" id="KW-0413">Isomerase</keyword>
<keyword evidence="2" id="KW-0479">Metal-binding</keyword>
<dbReference type="GO" id="GO:0009063">
    <property type="term" value="P:amino acid catabolic process"/>
    <property type="evidence" value="ECO:0007669"/>
    <property type="project" value="InterPro"/>
</dbReference>
<dbReference type="InterPro" id="IPR018110">
    <property type="entry name" value="Mandel_Rmase/mucon_lact_enz_CS"/>
</dbReference>
<proteinExistence type="inferred from homology"/>